<evidence type="ECO:0000313" key="3">
    <source>
        <dbReference type="Proteomes" id="UP000003330"/>
    </source>
</evidence>
<dbReference type="EMBL" id="AEUX02000007">
    <property type="protein sequence ID" value="EHI69129.1"/>
    <property type="molecule type" value="Genomic_DNA"/>
</dbReference>
<keyword evidence="1" id="KW-1133">Transmembrane helix</keyword>
<name>G5K4P0_9STRE</name>
<keyword evidence="1" id="KW-0812">Transmembrane</keyword>
<dbReference type="Proteomes" id="UP000003330">
    <property type="component" value="Unassembled WGS sequence"/>
</dbReference>
<proteinExistence type="predicted"/>
<dbReference type="InterPro" id="IPR023365">
    <property type="entry name" value="Sortase_dom-sf"/>
</dbReference>
<gene>
    <name evidence="2" type="ORF">STRIC_1777</name>
</gene>
<feature type="transmembrane region" description="Helical" evidence="1">
    <location>
        <begin position="42"/>
        <end position="59"/>
    </location>
</feature>
<dbReference type="Gene3D" id="2.40.260.10">
    <property type="entry name" value="Sortase"/>
    <property type="match status" value="1"/>
</dbReference>
<sequence>MLTCTPYMINSHRLLVRGKRIPYKEKVEEGDKKAGQVHQLKRYASIGLVLIFLRVLVWYRKKKKKRGRK</sequence>
<protein>
    <submittedName>
        <fullName evidence="2">Sortase family protein</fullName>
    </submittedName>
</protein>
<dbReference type="STRING" id="764299.STRIC_1777"/>
<accession>G5K4P0</accession>
<dbReference type="AlphaFoldDB" id="G5K4P0"/>
<reference evidence="2 3" key="1">
    <citation type="journal article" date="2014" name="Int. J. Syst. Evol. Microbiol.">
        <title>Phylogenomics and the dynamic genome evolution of the genus Streptococcus.</title>
        <authorList>
            <consortium name="The Broad Institute Genome Sequencing Platform"/>
            <person name="Richards V.P."/>
            <person name="Palmer S.R."/>
            <person name="Pavinski Bitar P.D."/>
            <person name="Qin X."/>
            <person name="Weinstock G.M."/>
            <person name="Highlander S.K."/>
            <person name="Town C.D."/>
            <person name="Burne R.A."/>
            <person name="Stanhope M.J."/>
        </authorList>
    </citation>
    <scope>NUCLEOTIDE SEQUENCE [LARGE SCALE GENOMIC DNA]</scope>
    <source>
        <strain evidence="2 3">707-05</strain>
    </source>
</reference>
<keyword evidence="1" id="KW-0472">Membrane</keyword>
<comment type="caution">
    <text evidence="2">The sequence shown here is derived from an EMBL/GenBank/DDBJ whole genome shotgun (WGS) entry which is preliminary data.</text>
</comment>
<evidence type="ECO:0000313" key="2">
    <source>
        <dbReference type="EMBL" id="EHI69129.1"/>
    </source>
</evidence>
<keyword evidence="3" id="KW-1185">Reference proteome</keyword>
<dbReference type="SUPFAM" id="SSF63817">
    <property type="entry name" value="Sortase"/>
    <property type="match status" value="1"/>
</dbReference>
<organism evidence="2 3">
    <name type="scientific">Streptococcus ictaluri 707-05</name>
    <dbReference type="NCBI Taxonomy" id="764299"/>
    <lineage>
        <taxon>Bacteria</taxon>
        <taxon>Bacillati</taxon>
        <taxon>Bacillota</taxon>
        <taxon>Bacilli</taxon>
        <taxon>Lactobacillales</taxon>
        <taxon>Streptococcaceae</taxon>
        <taxon>Streptococcus</taxon>
    </lineage>
</organism>
<dbReference type="eggNOG" id="COG3764">
    <property type="taxonomic scope" value="Bacteria"/>
</dbReference>
<evidence type="ECO:0000256" key="1">
    <source>
        <dbReference type="SAM" id="Phobius"/>
    </source>
</evidence>